<reference evidence="2" key="1">
    <citation type="submission" date="2021-01" db="EMBL/GenBank/DDBJ databases">
        <title>Tabrizicola alba sp. nov. a motile alkaliphilic bacterium isolated from a soda lake.</title>
        <authorList>
            <person name="Szuroczki S."/>
            <person name="Abbaszade G."/>
            <person name="Schumann P."/>
            <person name="Toth E."/>
        </authorList>
    </citation>
    <scope>NUCLEOTIDE SEQUENCE</scope>
    <source>
        <strain evidence="2">DMG-N-6</strain>
    </source>
</reference>
<organism evidence="2 3">
    <name type="scientific">Szabonella alba</name>
    <dbReference type="NCBI Taxonomy" id="2804194"/>
    <lineage>
        <taxon>Bacteria</taxon>
        <taxon>Pseudomonadati</taxon>
        <taxon>Pseudomonadota</taxon>
        <taxon>Alphaproteobacteria</taxon>
        <taxon>Rhodobacterales</taxon>
        <taxon>Paracoccaceae</taxon>
        <taxon>Szabonella</taxon>
    </lineage>
</organism>
<gene>
    <name evidence="2" type="ORF">JL811_16150</name>
</gene>
<feature type="region of interest" description="Disordered" evidence="1">
    <location>
        <begin position="1"/>
        <end position="20"/>
    </location>
</feature>
<evidence type="ECO:0000313" key="3">
    <source>
        <dbReference type="Proteomes" id="UP000648908"/>
    </source>
</evidence>
<sequence length="146" mass="15473">MTQQDEAPDPGARIHRAAHDPEFPARREAALAAIRAGVAQVALAQGFAERPQSWSLDGPAGRVSVHVFPNRFGFEAEIRLGFLPADGSDPSGPFAAQGHLTLDAFGGPVALIYLDVLDDPACLEAALQVLADHALPWLAGYCRTAH</sequence>
<name>A0A8K0VAQ7_9RHOB</name>
<dbReference type="Proteomes" id="UP000648908">
    <property type="component" value="Unassembled WGS sequence"/>
</dbReference>
<dbReference type="RefSeq" id="WP_202689735.1">
    <property type="nucleotide sequence ID" value="NZ_JAESVN010000008.1"/>
</dbReference>
<dbReference type="EMBL" id="JAESVN010000008">
    <property type="protein sequence ID" value="MBL4918759.1"/>
    <property type="molecule type" value="Genomic_DNA"/>
</dbReference>
<dbReference type="AlphaFoldDB" id="A0A8K0VAQ7"/>
<accession>A0A8K0VAQ7</accession>
<keyword evidence="3" id="KW-1185">Reference proteome</keyword>
<evidence type="ECO:0000313" key="2">
    <source>
        <dbReference type="EMBL" id="MBL4918759.1"/>
    </source>
</evidence>
<evidence type="ECO:0000256" key="1">
    <source>
        <dbReference type="SAM" id="MobiDB-lite"/>
    </source>
</evidence>
<proteinExistence type="predicted"/>
<protein>
    <submittedName>
        <fullName evidence="2">Uncharacterized protein</fullName>
    </submittedName>
</protein>
<comment type="caution">
    <text evidence="2">The sequence shown here is derived from an EMBL/GenBank/DDBJ whole genome shotgun (WGS) entry which is preliminary data.</text>
</comment>